<keyword evidence="2" id="KW-0732">Signal</keyword>
<organism evidence="3">
    <name type="scientific">Nothobranchius korthausae</name>
    <dbReference type="NCBI Taxonomy" id="1143690"/>
    <lineage>
        <taxon>Eukaryota</taxon>
        <taxon>Metazoa</taxon>
        <taxon>Chordata</taxon>
        <taxon>Craniata</taxon>
        <taxon>Vertebrata</taxon>
        <taxon>Euteleostomi</taxon>
        <taxon>Actinopterygii</taxon>
        <taxon>Neopterygii</taxon>
        <taxon>Teleostei</taxon>
        <taxon>Neoteleostei</taxon>
        <taxon>Acanthomorphata</taxon>
        <taxon>Ovalentaria</taxon>
        <taxon>Atherinomorphae</taxon>
        <taxon>Cyprinodontiformes</taxon>
        <taxon>Nothobranchiidae</taxon>
        <taxon>Nothobranchius</taxon>
    </lineage>
</organism>
<feature type="non-terminal residue" evidence="3">
    <location>
        <position position="1"/>
    </location>
</feature>
<proteinExistence type="predicted"/>
<feature type="chain" id="PRO_5008370465" evidence="2">
    <location>
        <begin position="28"/>
        <end position="100"/>
    </location>
</feature>
<reference evidence="3" key="1">
    <citation type="submission" date="2016-05" db="EMBL/GenBank/DDBJ databases">
        <authorList>
            <person name="Lavstsen T."/>
            <person name="Jespersen J.S."/>
        </authorList>
    </citation>
    <scope>NUCLEOTIDE SEQUENCE</scope>
    <source>
        <tissue evidence="3">Brain</tissue>
    </source>
</reference>
<evidence type="ECO:0000256" key="1">
    <source>
        <dbReference type="SAM" id="Phobius"/>
    </source>
</evidence>
<feature type="transmembrane region" description="Helical" evidence="1">
    <location>
        <begin position="66"/>
        <end position="85"/>
    </location>
</feature>
<name>A0A1A8G776_9TELE</name>
<keyword evidence="1" id="KW-0812">Transmembrane</keyword>
<reference evidence="3" key="2">
    <citation type="submission" date="2016-06" db="EMBL/GenBank/DDBJ databases">
        <title>The genome of a short-lived fish provides insights into sex chromosome evolution and the genetic control of aging.</title>
        <authorList>
            <person name="Reichwald K."/>
            <person name="Felder M."/>
            <person name="Petzold A."/>
            <person name="Koch P."/>
            <person name="Groth M."/>
            <person name="Platzer M."/>
        </authorList>
    </citation>
    <scope>NUCLEOTIDE SEQUENCE</scope>
    <source>
        <tissue evidence="3">Brain</tissue>
    </source>
</reference>
<sequence>TCDSKFSLMIKNQTVFLLLTRLTPADGGNHTCECVSSNGAFILHLNISVRADQGERASAGDAAPHIWTIVVVAIMVTVIILGCICKKAETMRNEDLYCLL</sequence>
<evidence type="ECO:0000313" key="3">
    <source>
        <dbReference type="EMBL" id="SBQ66928.1"/>
    </source>
</evidence>
<dbReference type="AlphaFoldDB" id="A0A1A8G776"/>
<evidence type="ECO:0000256" key="2">
    <source>
        <dbReference type="SAM" id="SignalP"/>
    </source>
</evidence>
<accession>A0A1A8G776</accession>
<feature type="non-terminal residue" evidence="3">
    <location>
        <position position="100"/>
    </location>
</feature>
<keyword evidence="1" id="KW-0472">Membrane</keyword>
<keyword evidence="1" id="KW-1133">Transmembrane helix</keyword>
<protein>
    <submittedName>
        <fullName evidence="3">Uncharacterized protein</fullName>
    </submittedName>
</protein>
<gene>
    <name evidence="3" type="primary">OLA.8941</name>
</gene>
<dbReference type="EMBL" id="HAEB01020401">
    <property type="protein sequence ID" value="SBQ66928.1"/>
    <property type="molecule type" value="Transcribed_RNA"/>
</dbReference>
<feature type="signal peptide" evidence="2">
    <location>
        <begin position="1"/>
        <end position="27"/>
    </location>
</feature>